<evidence type="ECO:0000256" key="7">
    <source>
        <dbReference type="ARBA" id="ARBA00024910"/>
    </source>
</evidence>
<dbReference type="InterPro" id="IPR036192">
    <property type="entry name" value="Cell_div_ZapA-like_sf"/>
</dbReference>
<dbReference type="RefSeq" id="WP_117142348.1">
    <property type="nucleotide sequence ID" value="NZ_CAKXKJ010000039.1"/>
</dbReference>
<evidence type="ECO:0000256" key="2">
    <source>
        <dbReference type="ARBA" id="ARBA00015195"/>
    </source>
</evidence>
<gene>
    <name evidence="11" type="ORF">DV520_07740</name>
</gene>
<dbReference type="InterPro" id="IPR053712">
    <property type="entry name" value="Bac_CellDiv_Activator"/>
</dbReference>
<dbReference type="PANTHER" id="PTHR34981">
    <property type="entry name" value="CELL DIVISION PROTEIN ZAPA"/>
    <property type="match status" value="1"/>
</dbReference>
<dbReference type="Proteomes" id="UP000260649">
    <property type="component" value="Unassembled WGS sequence"/>
</dbReference>
<evidence type="ECO:0000256" key="5">
    <source>
        <dbReference type="ARBA" id="ARBA00023210"/>
    </source>
</evidence>
<dbReference type="InterPro" id="IPR007838">
    <property type="entry name" value="Cell_div_ZapA-like"/>
</dbReference>
<dbReference type="GO" id="GO:0000921">
    <property type="term" value="P:septin ring assembly"/>
    <property type="evidence" value="ECO:0007669"/>
    <property type="project" value="TreeGrafter"/>
</dbReference>
<dbReference type="AlphaFoldDB" id="A0A3E2B307"/>
<organism evidence="11 12">
    <name type="scientific">Evtepia gabavorous</name>
    <dbReference type="NCBI Taxonomy" id="2211183"/>
    <lineage>
        <taxon>Bacteria</taxon>
        <taxon>Bacillati</taxon>
        <taxon>Bacillota</taxon>
        <taxon>Clostridia</taxon>
        <taxon>Eubacteriales</taxon>
        <taxon>Evtepia</taxon>
    </lineage>
</organism>
<dbReference type="GO" id="GO:0043093">
    <property type="term" value="P:FtsZ-dependent cytokinesis"/>
    <property type="evidence" value="ECO:0007669"/>
    <property type="project" value="TreeGrafter"/>
</dbReference>
<reference evidence="11 12" key="1">
    <citation type="submission" date="2018-07" db="EMBL/GenBank/DDBJ databases">
        <title>GABA Modulating Bacteria of the Human Gut Microbiota.</title>
        <authorList>
            <person name="Strandwitz P."/>
            <person name="Kim K.H."/>
            <person name="Terekhova D."/>
            <person name="Liu J.K."/>
            <person name="Sharma A."/>
            <person name="Levering J."/>
            <person name="Mcdonald D."/>
            <person name="Dietrich D."/>
            <person name="Ramadhar T.R."/>
            <person name="Lekbua A."/>
            <person name="Mroue N."/>
            <person name="Liston C."/>
            <person name="Stewart E.J."/>
            <person name="Dubin M.J."/>
            <person name="Zengler K."/>
            <person name="Knight R."/>
            <person name="Gilbert J.A."/>
            <person name="Clardy J."/>
            <person name="Lewis K."/>
        </authorList>
    </citation>
    <scope>NUCLEOTIDE SEQUENCE [LARGE SCALE GENOMIC DNA]</scope>
    <source>
        <strain evidence="11 12">KLE1738</strain>
    </source>
</reference>
<dbReference type="SUPFAM" id="SSF102829">
    <property type="entry name" value="Cell division protein ZapA-like"/>
    <property type="match status" value="1"/>
</dbReference>
<evidence type="ECO:0000313" key="11">
    <source>
        <dbReference type="EMBL" id="RFT06375.1"/>
    </source>
</evidence>
<evidence type="ECO:0000256" key="4">
    <source>
        <dbReference type="ARBA" id="ARBA00022618"/>
    </source>
</evidence>
<comment type="caution">
    <text evidence="11">The sequence shown here is derived from an EMBL/GenBank/DDBJ whole genome shotgun (WGS) entry which is preliminary data.</text>
</comment>
<evidence type="ECO:0000256" key="6">
    <source>
        <dbReference type="ARBA" id="ARBA00023306"/>
    </source>
</evidence>
<keyword evidence="5" id="KW-0717">Septation</keyword>
<evidence type="ECO:0000256" key="1">
    <source>
        <dbReference type="ARBA" id="ARBA00004496"/>
    </source>
</evidence>
<feature type="region of interest" description="Disordered" evidence="10">
    <location>
        <begin position="90"/>
        <end position="119"/>
    </location>
</feature>
<dbReference type="EMBL" id="QQRQ01000011">
    <property type="protein sequence ID" value="RFT06375.1"/>
    <property type="molecule type" value="Genomic_DNA"/>
</dbReference>
<proteinExistence type="predicted"/>
<dbReference type="Gene3D" id="6.10.250.790">
    <property type="match status" value="1"/>
</dbReference>
<protein>
    <recommendedName>
        <fullName evidence="2">Cell division protein ZapA</fullName>
    </recommendedName>
    <alternativeName>
        <fullName evidence="9">Z ring-associated protein ZapA</fullName>
    </alternativeName>
</protein>
<evidence type="ECO:0000256" key="9">
    <source>
        <dbReference type="ARBA" id="ARBA00033158"/>
    </source>
</evidence>
<comment type="subunit">
    <text evidence="8">Homodimer. Interacts with FtsZ.</text>
</comment>
<keyword evidence="12" id="KW-1185">Reference proteome</keyword>
<keyword evidence="6" id="KW-0131">Cell cycle</keyword>
<dbReference type="PANTHER" id="PTHR34981:SF1">
    <property type="entry name" value="CELL DIVISION PROTEIN ZAPA"/>
    <property type="match status" value="1"/>
</dbReference>
<name>A0A3E2B307_9FIRM</name>
<dbReference type="GeneID" id="97995620"/>
<evidence type="ECO:0000256" key="10">
    <source>
        <dbReference type="SAM" id="MobiDB-lite"/>
    </source>
</evidence>
<dbReference type="GO" id="GO:0032153">
    <property type="term" value="C:cell division site"/>
    <property type="evidence" value="ECO:0007669"/>
    <property type="project" value="TreeGrafter"/>
</dbReference>
<evidence type="ECO:0000313" key="12">
    <source>
        <dbReference type="Proteomes" id="UP000260649"/>
    </source>
</evidence>
<dbReference type="GO" id="GO:0005829">
    <property type="term" value="C:cytosol"/>
    <property type="evidence" value="ECO:0007669"/>
    <property type="project" value="TreeGrafter"/>
</dbReference>
<keyword evidence="3" id="KW-0963">Cytoplasm</keyword>
<comment type="function">
    <text evidence="7">Activator of cell division through the inhibition of FtsZ GTPase activity, therefore promoting FtsZ assembly into bundles of protofilaments necessary for the formation of the division Z ring. It is recruited early at mid-cell but it is not essential for cell division.</text>
</comment>
<comment type="subcellular location">
    <subcellularLocation>
        <location evidence="1">Cytoplasm</location>
    </subcellularLocation>
</comment>
<evidence type="ECO:0000256" key="8">
    <source>
        <dbReference type="ARBA" id="ARBA00026068"/>
    </source>
</evidence>
<dbReference type="Pfam" id="PF05164">
    <property type="entry name" value="ZapA"/>
    <property type="match status" value="1"/>
</dbReference>
<dbReference type="GO" id="GO:0030428">
    <property type="term" value="C:cell septum"/>
    <property type="evidence" value="ECO:0007669"/>
    <property type="project" value="TreeGrafter"/>
</dbReference>
<dbReference type="GO" id="GO:0000917">
    <property type="term" value="P:division septum assembly"/>
    <property type="evidence" value="ECO:0007669"/>
    <property type="project" value="UniProtKB-KW"/>
</dbReference>
<sequence length="119" mass="13381">MANPVTIYIHHQSYRFLAEEEETYLQQCADIVNKEMDQAMAGNTLSITDGAVLAAMNVADKYCKERQVSDNLRAQLKQALDENTRLARELAEAKREARKAARGEKGTKAPKQGPRQEET</sequence>
<accession>A0A3E2B307</accession>
<keyword evidence="4 11" id="KW-0132">Cell division</keyword>
<evidence type="ECO:0000256" key="3">
    <source>
        <dbReference type="ARBA" id="ARBA00022490"/>
    </source>
</evidence>
<feature type="compositionally biased region" description="Basic and acidic residues" evidence="10">
    <location>
        <begin position="90"/>
        <end position="107"/>
    </location>
</feature>
<dbReference type="OrthoDB" id="1853081at2"/>